<evidence type="ECO:0000256" key="3">
    <source>
        <dbReference type="SAM" id="MobiDB-lite"/>
    </source>
</evidence>
<feature type="domain" description="Cyclin-like" evidence="4">
    <location>
        <begin position="209"/>
        <end position="294"/>
    </location>
</feature>
<dbReference type="GO" id="GO:0019901">
    <property type="term" value="F:protein kinase binding"/>
    <property type="evidence" value="ECO:0007669"/>
    <property type="project" value="InterPro"/>
</dbReference>
<feature type="region of interest" description="Disordered" evidence="3">
    <location>
        <begin position="1"/>
        <end position="37"/>
    </location>
</feature>
<dbReference type="InterPro" id="IPR036915">
    <property type="entry name" value="Cyclin-like_sf"/>
</dbReference>
<evidence type="ECO:0000313" key="6">
    <source>
        <dbReference type="Proteomes" id="UP000593567"/>
    </source>
</evidence>
<dbReference type="Gene3D" id="1.10.472.10">
    <property type="entry name" value="Cyclin-like"/>
    <property type="match status" value="1"/>
</dbReference>
<dbReference type="InterPro" id="IPR006671">
    <property type="entry name" value="Cyclin_N"/>
</dbReference>
<reference evidence="5" key="1">
    <citation type="submission" date="2020-06" db="EMBL/GenBank/DDBJ databases">
        <title>Draft genome of Bugula neritina, a colonial animal packing powerful symbionts and potential medicines.</title>
        <authorList>
            <person name="Rayko M."/>
        </authorList>
    </citation>
    <scope>NUCLEOTIDE SEQUENCE [LARGE SCALE GENOMIC DNA]</scope>
    <source>
        <strain evidence="5">Kwan_BN1</strain>
    </source>
</reference>
<organism evidence="5 6">
    <name type="scientific">Bugula neritina</name>
    <name type="common">Brown bryozoan</name>
    <name type="synonym">Sertularia neritina</name>
    <dbReference type="NCBI Taxonomy" id="10212"/>
    <lineage>
        <taxon>Eukaryota</taxon>
        <taxon>Metazoa</taxon>
        <taxon>Spiralia</taxon>
        <taxon>Lophotrochozoa</taxon>
        <taxon>Bryozoa</taxon>
        <taxon>Gymnolaemata</taxon>
        <taxon>Cheilostomatida</taxon>
        <taxon>Flustrina</taxon>
        <taxon>Buguloidea</taxon>
        <taxon>Bugulidae</taxon>
        <taxon>Bugula</taxon>
    </lineage>
</organism>
<dbReference type="Pfam" id="PF00134">
    <property type="entry name" value="Cyclin_N"/>
    <property type="match status" value="1"/>
</dbReference>
<dbReference type="OrthoDB" id="10250320at2759"/>
<dbReference type="CDD" id="cd20540">
    <property type="entry name" value="CYCLIN_CCNY_like"/>
    <property type="match status" value="1"/>
</dbReference>
<protein>
    <submittedName>
        <fullName evidence="5">CCNY</fullName>
    </submittedName>
</protein>
<comment type="caution">
    <text evidence="5">The sequence shown here is derived from an EMBL/GenBank/DDBJ whole genome shotgun (WGS) entry which is preliminary data.</text>
</comment>
<dbReference type="FunFam" id="1.10.472.10:FF:000123">
    <property type="entry name" value="Cyclin-Y-like protein 2"/>
    <property type="match status" value="1"/>
</dbReference>
<comment type="similarity">
    <text evidence="2">Belongs to the cyclin family.</text>
</comment>
<dbReference type="PIRSF" id="PIRSF028934">
    <property type="entry name" value="Cyclin_CG14939"/>
    <property type="match status" value="1"/>
</dbReference>
<dbReference type="Proteomes" id="UP000593567">
    <property type="component" value="Unassembled WGS sequence"/>
</dbReference>
<dbReference type="InterPro" id="IPR013763">
    <property type="entry name" value="Cyclin-like_dom"/>
</dbReference>
<dbReference type="SUPFAM" id="SSF47954">
    <property type="entry name" value="Cyclin-like"/>
    <property type="match status" value="1"/>
</dbReference>
<evidence type="ECO:0000259" key="4">
    <source>
        <dbReference type="SMART" id="SM00385"/>
    </source>
</evidence>
<accession>A0A7J7KHR6</accession>
<gene>
    <name evidence="5" type="ORF">EB796_003878</name>
</gene>
<evidence type="ECO:0000256" key="1">
    <source>
        <dbReference type="ARBA" id="ARBA00023127"/>
    </source>
</evidence>
<dbReference type="AlphaFoldDB" id="A0A7J7KHR6"/>
<dbReference type="EMBL" id="VXIV02000512">
    <property type="protein sequence ID" value="KAF6037815.1"/>
    <property type="molecule type" value="Genomic_DNA"/>
</dbReference>
<evidence type="ECO:0000313" key="5">
    <source>
        <dbReference type="EMBL" id="KAF6037815.1"/>
    </source>
</evidence>
<keyword evidence="1 2" id="KW-0195">Cyclin</keyword>
<dbReference type="PANTHER" id="PTHR14248">
    <property type="entry name" value="CYCLIN Y, ISOFORM A"/>
    <property type="match status" value="1"/>
</dbReference>
<proteinExistence type="inferred from homology"/>
<name>A0A7J7KHR6_BUGNE</name>
<dbReference type="SMART" id="SM00385">
    <property type="entry name" value="CYCLIN"/>
    <property type="match status" value="1"/>
</dbReference>
<evidence type="ECO:0000256" key="2">
    <source>
        <dbReference type="RuleBase" id="RU000383"/>
    </source>
</evidence>
<dbReference type="InterPro" id="IPR012399">
    <property type="entry name" value="Cyclin_Y"/>
</dbReference>
<keyword evidence="6" id="KW-1185">Reference proteome</keyword>
<feature type="compositionally biased region" description="Polar residues" evidence="3">
    <location>
        <begin position="15"/>
        <end position="37"/>
    </location>
</feature>
<sequence length="376" mass="42959">MGQCWTKQRKKAKSGIQSKYLPSTSESRQPMVNGGISTTLSAGVSQLSIDKHTQHISERENADVNINDHPADCPAGTSLFLNSSQLDLTYRKDQRRKSQYDYHISDLSPVNPLRRNNSTSTIYLHETVTQPNMKNTIKAVSLAIYFLIKNRSGHGVQSRPLQMSSNSFAEYDQQMLQNLEIFDEMAHPLTDTVSPDYATRNPEQRTVYRFIRTLFSQAQLNVECAIVTLVYLERLLTYADFELTPSNWKRVTLGAIMLASKVWDDQAVWTVDYCQIFKDVTVEDMNALERQFLQILQFNTNVPSSVYAKYYFDLRALADKHEMNFNLEPLSKDQAVKLEAMSAEYKDRQLDCSTNLKKASSLDDVHKHRSSIAIIS</sequence>